<reference evidence="2" key="1">
    <citation type="submission" date="2015-07" db="EMBL/GenBank/DDBJ databases">
        <authorList>
            <consortium name="Consortium for Microbial Forensics and Genomics (microFORGE)"/>
            <person name="Knight B.M."/>
            <person name="Roberts D.P."/>
            <person name="Lin D."/>
            <person name="Hari K."/>
            <person name="Fletcher J."/>
            <person name="Melcher U."/>
            <person name="Blagden T."/>
            <person name="Winegar R.A."/>
        </authorList>
    </citation>
    <scope>NUCLEOTIDE SEQUENCE [LARGE SCALE GENOMIC DNA]</scope>
    <source>
        <strain evidence="2">NRRL B-1447</strain>
    </source>
</reference>
<proteinExistence type="predicted"/>
<organism evidence="1 2">
    <name type="scientific">Streptomyces virginiae</name>
    <name type="common">Streptomyces cinnamonensis</name>
    <dbReference type="NCBI Taxonomy" id="1961"/>
    <lineage>
        <taxon>Bacteria</taxon>
        <taxon>Bacillati</taxon>
        <taxon>Actinomycetota</taxon>
        <taxon>Actinomycetes</taxon>
        <taxon>Kitasatosporales</taxon>
        <taxon>Streptomycetaceae</taxon>
        <taxon>Streptomyces</taxon>
    </lineage>
</organism>
<dbReference type="Proteomes" id="UP000037084">
    <property type="component" value="Unassembled WGS sequence"/>
</dbReference>
<dbReference type="RefSeq" id="WP_053177122.1">
    <property type="nucleotide sequence ID" value="NZ_LGUV01000379.1"/>
</dbReference>
<name>A0A0L8M364_STRVG</name>
<sequence>MTRTTMPWFETLTDSVSALGAAAREARIAHRAAQAAAEQYSLDRLRPVDGAITVRGWQSGVPDRPHDRALFEIGASHRAHERRMTELYDNAAAAYAYGAAWAIHRVLDGQQPPLVELGRKPGGRISIPEELFPVPPAFKGLDRWSGHQRFEHARSELERLGDL</sequence>
<accession>A0A0L8M364</accession>
<dbReference type="AlphaFoldDB" id="A0A0L8M364"/>
<evidence type="ECO:0000313" key="1">
    <source>
        <dbReference type="EMBL" id="KOG44764.1"/>
    </source>
</evidence>
<dbReference type="PATRIC" id="fig|1961.12.peg.7592"/>
<dbReference type="EMBL" id="LGUV01000379">
    <property type="protein sequence ID" value="KOG44764.1"/>
    <property type="molecule type" value="Genomic_DNA"/>
</dbReference>
<gene>
    <name evidence="1" type="ORF">ADK75_34410</name>
</gene>
<comment type="caution">
    <text evidence="1">The sequence shown here is derived from an EMBL/GenBank/DDBJ whole genome shotgun (WGS) entry which is preliminary data.</text>
</comment>
<protein>
    <submittedName>
        <fullName evidence="1">Uncharacterized protein</fullName>
    </submittedName>
</protein>
<evidence type="ECO:0000313" key="2">
    <source>
        <dbReference type="Proteomes" id="UP000037084"/>
    </source>
</evidence>
<dbReference type="OrthoDB" id="4175099at2"/>